<dbReference type="EMBL" id="FXYH01000027">
    <property type="protein sequence ID" value="SMX50130.1"/>
    <property type="molecule type" value="Genomic_DNA"/>
</dbReference>
<keyword evidence="2" id="KW-0378">Hydrolase</keyword>
<sequence>MNAHPTHPPAFPRIEQVGLDGLLVRFAESLTEPANRAAIALRAAVEQVQWEGVEECSTSLVSVFVRFDPLHLDHAVLRHQLGQLMHSQDWYAAPMPTGRRLFHIPTVYGTDLAPQLVEAAEKAGLSEAQAIASLSGAQTRVTTIGFAPGQPYLGTLPEEWNIPRQTSLTPQVPVGALVVAIRQLVLFSVSTPTGWRHIGQTAARLFRPDTETPFLLRPGDEVRFPSIGRAEYENLKTDPSAGIRQEALT</sequence>
<dbReference type="Gene3D" id="3.30.1360.40">
    <property type="match status" value="1"/>
</dbReference>
<dbReference type="AlphaFoldDB" id="A0A238L5L8"/>
<evidence type="ECO:0000259" key="4">
    <source>
        <dbReference type="SMART" id="SM00796"/>
    </source>
</evidence>
<evidence type="ECO:0000256" key="3">
    <source>
        <dbReference type="ARBA" id="ARBA00022840"/>
    </source>
</evidence>
<keyword evidence="1" id="KW-0547">Nucleotide-binding</keyword>
<dbReference type="PANTHER" id="PTHR34698">
    <property type="entry name" value="5-OXOPROLINASE SUBUNIT B"/>
    <property type="match status" value="1"/>
</dbReference>
<dbReference type="Gene3D" id="2.40.100.10">
    <property type="entry name" value="Cyclophilin-like"/>
    <property type="match status" value="1"/>
</dbReference>
<gene>
    <name evidence="5" type="primary">kipI</name>
    <name evidence="5" type="ORF">PEV8663_04500</name>
</gene>
<dbReference type="SMART" id="SM00796">
    <property type="entry name" value="AHS1"/>
    <property type="match status" value="1"/>
</dbReference>
<proteinExistence type="predicted"/>
<dbReference type="Pfam" id="PF02682">
    <property type="entry name" value="CT_C_D"/>
    <property type="match status" value="1"/>
</dbReference>
<keyword evidence="3" id="KW-0067">ATP-binding</keyword>
<keyword evidence="5" id="KW-0418">Kinase</keyword>
<dbReference type="Proteomes" id="UP000220836">
    <property type="component" value="Unassembled WGS sequence"/>
</dbReference>
<dbReference type="RefSeq" id="WP_097806907.1">
    <property type="nucleotide sequence ID" value="NZ_FXYH01000027.1"/>
</dbReference>
<organism evidence="5 6">
    <name type="scientific">Pelagimonas varians</name>
    <dbReference type="NCBI Taxonomy" id="696760"/>
    <lineage>
        <taxon>Bacteria</taxon>
        <taxon>Pseudomonadati</taxon>
        <taxon>Pseudomonadota</taxon>
        <taxon>Alphaproteobacteria</taxon>
        <taxon>Rhodobacterales</taxon>
        <taxon>Roseobacteraceae</taxon>
        <taxon>Pelagimonas</taxon>
    </lineage>
</organism>
<evidence type="ECO:0000256" key="2">
    <source>
        <dbReference type="ARBA" id="ARBA00022801"/>
    </source>
</evidence>
<dbReference type="GO" id="GO:0016787">
    <property type="term" value="F:hydrolase activity"/>
    <property type="evidence" value="ECO:0007669"/>
    <property type="project" value="UniProtKB-KW"/>
</dbReference>
<dbReference type="InterPro" id="IPR003833">
    <property type="entry name" value="CT_C_D"/>
</dbReference>
<evidence type="ECO:0000313" key="6">
    <source>
        <dbReference type="Proteomes" id="UP000220836"/>
    </source>
</evidence>
<dbReference type="PANTHER" id="PTHR34698:SF2">
    <property type="entry name" value="5-OXOPROLINASE SUBUNIT B"/>
    <property type="match status" value="1"/>
</dbReference>
<evidence type="ECO:0000313" key="5">
    <source>
        <dbReference type="EMBL" id="SMX50130.1"/>
    </source>
</evidence>
<keyword evidence="5" id="KW-0808">Transferase</keyword>
<dbReference type="OrthoDB" id="9778567at2"/>
<accession>A0A238L5L8</accession>
<keyword evidence="6" id="KW-1185">Reference proteome</keyword>
<dbReference type="SUPFAM" id="SSF160467">
    <property type="entry name" value="PH0987 N-terminal domain-like"/>
    <property type="match status" value="1"/>
</dbReference>
<dbReference type="InterPro" id="IPR010016">
    <property type="entry name" value="PxpB"/>
</dbReference>
<dbReference type="GO" id="GO:0005524">
    <property type="term" value="F:ATP binding"/>
    <property type="evidence" value="ECO:0007669"/>
    <property type="project" value="UniProtKB-KW"/>
</dbReference>
<protein>
    <submittedName>
        <fullName evidence="5">Kinase A inhibitor</fullName>
    </submittedName>
</protein>
<dbReference type="SUPFAM" id="SSF50891">
    <property type="entry name" value="Cyclophilin-like"/>
    <property type="match status" value="1"/>
</dbReference>
<evidence type="ECO:0000256" key="1">
    <source>
        <dbReference type="ARBA" id="ARBA00022741"/>
    </source>
</evidence>
<dbReference type="GO" id="GO:0016301">
    <property type="term" value="F:kinase activity"/>
    <property type="evidence" value="ECO:0007669"/>
    <property type="project" value="UniProtKB-KW"/>
</dbReference>
<dbReference type="InterPro" id="IPR029000">
    <property type="entry name" value="Cyclophilin-like_dom_sf"/>
</dbReference>
<name>A0A238L5L8_9RHOB</name>
<reference evidence="5 6" key="1">
    <citation type="submission" date="2017-05" db="EMBL/GenBank/DDBJ databases">
        <authorList>
            <person name="Song R."/>
            <person name="Chenine A.L."/>
            <person name="Ruprecht R.M."/>
        </authorList>
    </citation>
    <scope>NUCLEOTIDE SEQUENCE [LARGE SCALE GENOMIC DNA]</scope>
    <source>
        <strain evidence="5 6">CECT 8663</strain>
    </source>
</reference>
<feature type="domain" description="Carboxyltransferase" evidence="4">
    <location>
        <begin position="12"/>
        <end position="216"/>
    </location>
</feature>